<feature type="region of interest" description="Disordered" evidence="1">
    <location>
        <begin position="335"/>
        <end position="363"/>
    </location>
</feature>
<comment type="caution">
    <text evidence="2">The sequence shown here is derived from an EMBL/GenBank/DDBJ whole genome shotgun (WGS) entry which is preliminary data.</text>
</comment>
<dbReference type="Proteomes" id="UP000650424">
    <property type="component" value="Unassembled WGS sequence"/>
</dbReference>
<evidence type="ECO:0000313" key="2">
    <source>
        <dbReference type="EMBL" id="MBC3916197.1"/>
    </source>
</evidence>
<sequence>MSTPTMANTPDVSTNTSATTTLFNFVTLRGVQRRLPSAHVYTTVSAPRKFILDSTISLRPVSNAASASSAKTARSVSKSATDFEKKSSYLPNFHSIQTEYGQFIEIGFALKQLRTSAQASELIQHISKIKPLAEELSSRLWNNLIYHALNGGDGRVYDALTSVALANYTVSLVNASKEPLQSGNVLELSRAYIALPPVVIENLQIAAKEKADLAQKADMSADTGAKSVRDTTQFNAAEKTKTAMVLSNGSIWASRVPHEGTVPVKPDPGINIAIRDNPFPNLPCCMQILNVAEYRRAEQTLLRYEAGEIAAIVNVLQGEYQERATRRLVRTEDSFLTRTESETTHETDNQSTDRFEMESATKKETEASLDVKFSGTVSGNYGTVSYEVETGVASHNATHLADQQAVKKTKEITARALDRVINKVIQERQSKRTEEFEDRYTHGYDNRAGSGHVVGSYRWVNKIYSAQVWTYGQRLSVTFDVDEPARFYKFSQTQSPGLTELIKPNKPNVASPSDLTDSNYLSAGAAYGLELSAPPAEFIYLSDSYHDTNTDNNADYAALDFSGANKAITIPEGYTATKATVIGPAGSGETTNFYFSLAIAGQSLPGSSGSITFNPGISSNLTVSYIVRSRNYFVSVKVECKRTAEALKNWQAKTFSTIMMAYQAQLDDYNAKLAEAKAQAGSIVYSADDYTIRKIITDEIKKACLRILGPDAELPLAGQDAFHLCREQKIPLNRIECPFCQDAQRAILLDSYLDWDLMITKFYEYFYADTCRWAELSTAKGSDAAMTAFLQAGFAKVTVPIAEGKEAAFLYYMVTGRLWTSATAPTFDDPIILDMLAEILPLSAPVKVGAPWELSVPTTLTVLECGSKCVEDVKLPLIGTSCPTVNAMNGKDIALPTSGVAPTTAAISP</sequence>
<name>A0ABR6ZJY3_9BURK</name>
<proteinExistence type="predicted"/>
<accession>A0ABR6ZJY3</accession>
<protein>
    <submittedName>
        <fullName evidence="2">Uncharacterized protein</fullName>
    </submittedName>
</protein>
<evidence type="ECO:0000313" key="3">
    <source>
        <dbReference type="Proteomes" id="UP000650424"/>
    </source>
</evidence>
<gene>
    <name evidence="2" type="ORF">H8L32_01745</name>
</gene>
<reference evidence="2 3" key="1">
    <citation type="submission" date="2020-08" db="EMBL/GenBank/DDBJ databases">
        <title>Novel species isolated from subtropical streams in China.</title>
        <authorList>
            <person name="Lu H."/>
        </authorList>
    </citation>
    <scope>NUCLEOTIDE SEQUENCE [LARGE SCALE GENOMIC DNA]</scope>
    <source>
        <strain evidence="2 3">CY18W</strain>
    </source>
</reference>
<organism evidence="2 3">
    <name type="scientific">Undibacterium hunanense</name>
    <dbReference type="NCBI Taxonomy" id="2762292"/>
    <lineage>
        <taxon>Bacteria</taxon>
        <taxon>Pseudomonadati</taxon>
        <taxon>Pseudomonadota</taxon>
        <taxon>Betaproteobacteria</taxon>
        <taxon>Burkholderiales</taxon>
        <taxon>Oxalobacteraceae</taxon>
        <taxon>Undibacterium</taxon>
    </lineage>
</organism>
<dbReference type="EMBL" id="JACOGF010000001">
    <property type="protein sequence ID" value="MBC3916197.1"/>
    <property type="molecule type" value="Genomic_DNA"/>
</dbReference>
<evidence type="ECO:0000256" key="1">
    <source>
        <dbReference type="SAM" id="MobiDB-lite"/>
    </source>
</evidence>
<keyword evidence="3" id="KW-1185">Reference proteome</keyword>
<dbReference type="RefSeq" id="WP_186945434.1">
    <property type="nucleotide sequence ID" value="NZ_JACOGF010000001.1"/>
</dbReference>